<evidence type="ECO:0000313" key="5">
    <source>
        <dbReference type="EMBL" id="AIE38535.1"/>
    </source>
</evidence>
<sequence length="308" mass="34252">MSLTVISRLAGKGALIVSKHAPAILTGLGIAGFTATAVLTAKQTLSVGEVTWEDLNELSTVKAAEDEEKFDKREIQIAKARAWGNLTKHLLKHYALPLSLGTASAISLILAHRISAHRIAGLSMAYAGLEESFRNYKDRIEEGFGKEETERILAEADANALDKAKMDYYNETGREFQLKPEEFMRELGVSPYAVVFDQNAKAWEGNEDYSLMILHAQENYANDILRTRGYLLLNDVYKGLGLPPTSAGSVVGWVYDNEDGDGIVEFGNFEVFNYRDYDPVLGREVTKFVLDFNVDGVIYDQIDRVAIR</sequence>
<dbReference type="EMBL" id="KF594185">
    <property type="protein sequence ID" value="AIE38406.1"/>
    <property type="molecule type" value="Genomic_DNA"/>
</dbReference>
<dbReference type="EMBL" id="KF594190">
    <property type="protein sequence ID" value="AIE38621.1"/>
    <property type="molecule type" value="Genomic_DNA"/>
</dbReference>
<dbReference type="EMBL" id="KF594193">
    <property type="protein sequence ID" value="AIE38750.1"/>
    <property type="molecule type" value="Genomic_DNA"/>
</dbReference>
<evidence type="ECO:0000313" key="2">
    <source>
        <dbReference type="EMBL" id="AIE38406.1"/>
    </source>
</evidence>
<reference evidence="1" key="1">
    <citation type="journal article" date="2014" name="ISME J.">
        <title>Human oral viruses are personal, persistent and gender-consistent.</title>
        <authorList>
            <person name="Abeles S.R."/>
            <person name="Robles-Sikisaka R."/>
            <person name="Ly M."/>
            <person name="Lum A.G."/>
            <person name="Salzman J."/>
            <person name="Boehm T.K."/>
            <person name="Pride D.T."/>
        </authorList>
    </citation>
    <scope>NUCLEOTIDE SEQUENCE</scope>
    <source>
        <strain evidence="8">Day14AM</strain>
        <strain evidence="1">Day1AM</strain>
        <strain evidence="2">Day1Noon</strain>
        <strain evidence="3">Day1PM</strain>
        <strain evidence="4">Day2AM</strain>
        <strain evidence="9">Day30AM</strain>
        <strain evidence="10">Day30Noon</strain>
        <strain evidence="5">Day4AM</strain>
        <strain evidence="11">Day60AM</strain>
        <strain evidence="6">Day7AM</strain>
        <strain evidence="7">Day7Noon</strain>
    </source>
</reference>
<dbReference type="EMBL" id="KF594191">
    <property type="protein sequence ID" value="AIE38664.1"/>
    <property type="molecule type" value="Genomic_DNA"/>
</dbReference>
<evidence type="ECO:0000313" key="3">
    <source>
        <dbReference type="EMBL" id="AIE38449.1"/>
    </source>
</evidence>
<evidence type="ECO:0000313" key="9">
    <source>
        <dbReference type="EMBL" id="AIE38707.1"/>
    </source>
</evidence>
<dbReference type="EMBL" id="KF594194">
    <property type="protein sequence ID" value="AIE38793.1"/>
    <property type="molecule type" value="Genomic_DNA"/>
</dbReference>
<accession>A0A075EGQ3</accession>
<dbReference type="EMBL" id="KF594186">
    <property type="protein sequence ID" value="AIE38449.1"/>
    <property type="molecule type" value="Genomic_DNA"/>
</dbReference>
<dbReference type="EMBL" id="KF594192">
    <property type="protein sequence ID" value="AIE38707.1"/>
    <property type="molecule type" value="Genomic_DNA"/>
</dbReference>
<dbReference type="InterPro" id="IPR045933">
    <property type="entry name" value="DUF6353"/>
</dbReference>
<evidence type="ECO:0000313" key="11">
    <source>
        <dbReference type="EMBL" id="AIE38793.1"/>
    </source>
</evidence>
<protein>
    <submittedName>
        <fullName evidence="1">Gp069</fullName>
    </submittedName>
</protein>
<evidence type="ECO:0000313" key="4">
    <source>
        <dbReference type="EMBL" id="AIE38492.1"/>
    </source>
</evidence>
<proteinExistence type="predicted"/>
<evidence type="ECO:0000313" key="10">
    <source>
        <dbReference type="EMBL" id="AIE38750.1"/>
    </source>
</evidence>
<dbReference type="EMBL" id="KF594188">
    <property type="protein sequence ID" value="AIE38535.1"/>
    <property type="molecule type" value="Genomic_DNA"/>
</dbReference>
<evidence type="ECO:0000313" key="8">
    <source>
        <dbReference type="EMBL" id="AIE38664.1"/>
    </source>
</evidence>
<dbReference type="Pfam" id="PF19880">
    <property type="entry name" value="DUF6353"/>
    <property type="match status" value="1"/>
</dbReference>
<dbReference type="EMBL" id="KF594184">
    <property type="protein sequence ID" value="AIE38363.1"/>
    <property type="molecule type" value="Genomic_DNA"/>
</dbReference>
<evidence type="ECO:0000313" key="7">
    <source>
        <dbReference type="EMBL" id="AIE38621.1"/>
    </source>
</evidence>
<organism evidence="1">
    <name type="scientific">Siphovirus contig89</name>
    <dbReference type="NCBI Taxonomy" id="1518022"/>
    <lineage>
        <taxon>Viruses</taxon>
        <taxon>Duplodnaviria</taxon>
        <taxon>Heunggongvirae</taxon>
        <taxon>Uroviricota</taxon>
        <taxon>Caudoviricetes</taxon>
    </lineage>
</organism>
<evidence type="ECO:0000313" key="6">
    <source>
        <dbReference type="EMBL" id="AIE38578.1"/>
    </source>
</evidence>
<dbReference type="EMBL" id="KF594187">
    <property type="protein sequence ID" value="AIE38492.1"/>
    <property type="molecule type" value="Genomic_DNA"/>
</dbReference>
<dbReference type="EMBL" id="KF594189">
    <property type="protein sequence ID" value="AIE38578.1"/>
    <property type="molecule type" value="Genomic_DNA"/>
</dbReference>
<evidence type="ECO:0000313" key="1">
    <source>
        <dbReference type="EMBL" id="AIE38363.1"/>
    </source>
</evidence>
<name>A0A075EGQ3_9CAUD</name>